<comment type="caution">
    <text evidence="1">The sequence shown here is derived from an EMBL/GenBank/DDBJ whole genome shotgun (WGS) entry which is preliminary data.</text>
</comment>
<evidence type="ECO:0000313" key="1">
    <source>
        <dbReference type="EMBL" id="KAH6935816.1"/>
    </source>
</evidence>
<keyword evidence="2" id="KW-1185">Reference proteome</keyword>
<reference evidence="1" key="1">
    <citation type="submission" date="2020-05" db="EMBL/GenBank/DDBJ databases">
        <title>Large-scale comparative analyses of tick genomes elucidate their genetic diversity and vector capacities.</title>
        <authorList>
            <person name="Jia N."/>
            <person name="Wang J."/>
            <person name="Shi W."/>
            <person name="Du L."/>
            <person name="Sun Y."/>
            <person name="Zhan W."/>
            <person name="Jiang J."/>
            <person name="Wang Q."/>
            <person name="Zhang B."/>
            <person name="Ji P."/>
            <person name="Sakyi L.B."/>
            <person name="Cui X."/>
            <person name="Yuan T."/>
            <person name="Jiang B."/>
            <person name="Yang W."/>
            <person name="Lam T.T.-Y."/>
            <person name="Chang Q."/>
            <person name="Ding S."/>
            <person name="Wang X."/>
            <person name="Zhu J."/>
            <person name="Ruan X."/>
            <person name="Zhao L."/>
            <person name="Wei J."/>
            <person name="Que T."/>
            <person name="Du C."/>
            <person name="Cheng J."/>
            <person name="Dai P."/>
            <person name="Han X."/>
            <person name="Huang E."/>
            <person name="Gao Y."/>
            <person name="Liu J."/>
            <person name="Shao H."/>
            <person name="Ye R."/>
            <person name="Li L."/>
            <person name="Wei W."/>
            <person name="Wang X."/>
            <person name="Wang C."/>
            <person name="Yang T."/>
            <person name="Huo Q."/>
            <person name="Li W."/>
            <person name="Guo W."/>
            <person name="Chen H."/>
            <person name="Zhou L."/>
            <person name="Ni X."/>
            <person name="Tian J."/>
            <person name="Zhou Y."/>
            <person name="Sheng Y."/>
            <person name="Liu T."/>
            <person name="Pan Y."/>
            <person name="Xia L."/>
            <person name="Li J."/>
            <person name="Zhao F."/>
            <person name="Cao W."/>
        </authorList>
    </citation>
    <scope>NUCLEOTIDE SEQUENCE</scope>
    <source>
        <strain evidence="1">Hyas-2018</strain>
    </source>
</reference>
<accession>A0ACB7SP65</accession>
<sequence>MDSRLAHLLEAKNALRERWKQQKLKRRLRSKLTELNKKIEEHSRKLSAQQWDEVCNEADGKMRRGNKWGFLKNLFADNKTDQEQCPDNDREPHPPTHK</sequence>
<organism evidence="1 2">
    <name type="scientific">Hyalomma asiaticum</name>
    <name type="common">Tick</name>
    <dbReference type="NCBI Taxonomy" id="266040"/>
    <lineage>
        <taxon>Eukaryota</taxon>
        <taxon>Metazoa</taxon>
        <taxon>Ecdysozoa</taxon>
        <taxon>Arthropoda</taxon>
        <taxon>Chelicerata</taxon>
        <taxon>Arachnida</taxon>
        <taxon>Acari</taxon>
        <taxon>Parasitiformes</taxon>
        <taxon>Ixodida</taxon>
        <taxon>Ixodoidea</taxon>
        <taxon>Ixodidae</taxon>
        <taxon>Hyalomminae</taxon>
        <taxon>Hyalomma</taxon>
    </lineage>
</organism>
<dbReference type="Proteomes" id="UP000821845">
    <property type="component" value="Chromosome 3"/>
</dbReference>
<protein>
    <submittedName>
        <fullName evidence="1">Uncharacterized protein</fullName>
    </submittedName>
</protein>
<gene>
    <name evidence="1" type="ORF">HPB50_010307</name>
</gene>
<evidence type="ECO:0000313" key="2">
    <source>
        <dbReference type="Proteomes" id="UP000821845"/>
    </source>
</evidence>
<name>A0ACB7SP65_HYAAI</name>
<dbReference type="EMBL" id="CM023483">
    <property type="protein sequence ID" value="KAH6935816.1"/>
    <property type="molecule type" value="Genomic_DNA"/>
</dbReference>
<proteinExistence type="predicted"/>